<proteinExistence type="predicted"/>
<evidence type="ECO:0000256" key="1">
    <source>
        <dbReference type="SAM" id="MobiDB-lite"/>
    </source>
</evidence>
<evidence type="ECO:0000313" key="3">
    <source>
        <dbReference type="Proteomes" id="UP000886523"/>
    </source>
</evidence>
<reference evidence="2" key="1">
    <citation type="journal article" date="2020" name="Nat. Commun.">
        <title>Large-scale genome sequencing of mycorrhizal fungi provides insights into the early evolution of symbiotic traits.</title>
        <authorList>
            <person name="Miyauchi S."/>
            <person name="Kiss E."/>
            <person name="Kuo A."/>
            <person name="Drula E."/>
            <person name="Kohler A."/>
            <person name="Sanchez-Garcia M."/>
            <person name="Morin E."/>
            <person name="Andreopoulos B."/>
            <person name="Barry K.W."/>
            <person name="Bonito G."/>
            <person name="Buee M."/>
            <person name="Carver A."/>
            <person name="Chen C."/>
            <person name="Cichocki N."/>
            <person name="Clum A."/>
            <person name="Culley D."/>
            <person name="Crous P.W."/>
            <person name="Fauchery L."/>
            <person name="Girlanda M."/>
            <person name="Hayes R.D."/>
            <person name="Keri Z."/>
            <person name="LaButti K."/>
            <person name="Lipzen A."/>
            <person name="Lombard V."/>
            <person name="Magnuson J."/>
            <person name="Maillard F."/>
            <person name="Murat C."/>
            <person name="Nolan M."/>
            <person name="Ohm R.A."/>
            <person name="Pangilinan J."/>
            <person name="Pereira M.F."/>
            <person name="Perotto S."/>
            <person name="Peter M."/>
            <person name="Pfister S."/>
            <person name="Riley R."/>
            <person name="Sitrit Y."/>
            <person name="Stielow J.B."/>
            <person name="Szollosi G."/>
            <person name="Zifcakova L."/>
            <person name="Stursova M."/>
            <person name="Spatafora J.W."/>
            <person name="Tedersoo L."/>
            <person name="Vaario L.M."/>
            <person name="Yamada A."/>
            <person name="Yan M."/>
            <person name="Wang P."/>
            <person name="Xu J."/>
            <person name="Bruns T."/>
            <person name="Baldrian P."/>
            <person name="Vilgalys R."/>
            <person name="Dunand C."/>
            <person name="Henrissat B."/>
            <person name="Grigoriev I.V."/>
            <person name="Hibbett D."/>
            <person name="Nagy L.G."/>
            <person name="Martin F.M."/>
        </authorList>
    </citation>
    <scope>NUCLEOTIDE SEQUENCE</scope>
    <source>
        <strain evidence="2">UP504</strain>
    </source>
</reference>
<gene>
    <name evidence="2" type="ORF">BS47DRAFT_1400070</name>
</gene>
<keyword evidence="3" id="KW-1185">Reference proteome</keyword>
<dbReference type="EMBL" id="MU129135">
    <property type="protein sequence ID" value="KAF9505837.1"/>
    <property type="molecule type" value="Genomic_DNA"/>
</dbReference>
<organism evidence="2 3">
    <name type="scientific">Hydnum rufescens UP504</name>
    <dbReference type="NCBI Taxonomy" id="1448309"/>
    <lineage>
        <taxon>Eukaryota</taxon>
        <taxon>Fungi</taxon>
        <taxon>Dikarya</taxon>
        <taxon>Basidiomycota</taxon>
        <taxon>Agaricomycotina</taxon>
        <taxon>Agaricomycetes</taxon>
        <taxon>Cantharellales</taxon>
        <taxon>Hydnaceae</taxon>
        <taxon>Hydnum</taxon>
    </lineage>
</organism>
<sequence>MDSVDHYPLGISGNTSHSPVDLEFEWAHSETEAIEESPSMYLFRQRFPPHEDIVRYEPLFPNLQTSCLRDRQFWLQREQSTIRPSRNNRLTVQRGVTGPAPKKAGITTVDQHDRSPRDGTCSRVTLAKPYRQRLSTERAYQFREEGLPLVVENHPAHTSENCIRSHLPTQETSLT</sequence>
<protein>
    <submittedName>
        <fullName evidence="2">Uncharacterized protein</fullName>
    </submittedName>
</protein>
<comment type="caution">
    <text evidence="2">The sequence shown here is derived from an EMBL/GenBank/DDBJ whole genome shotgun (WGS) entry which is preliminary data.</text>
</comment>
<name>A0A9P6DLG6_9AGAM</name>
<dbReference type="Proteomes" id="UP000886523">
    <property type="component" value="Unassembled WGS sequence"/>
</dbReference>
<accession>A0A9P6DLG6</accession>
<dbReference type="AlphaFoldDB" id="A0A9P6DLG6"/>
<evidence type="ECO:0000313" key="2">
    <source>
        <dbReference type="EMBL" id="KAF9505837.1"/>
    </source>
</evidence>
<feature type="region of interest" description="Disordered" evidence="1">
    <location>
        <begin position="92"/>
        <end position="121"/>
    </location>
</feature>